<gene>
    <name evidence="1" type="ORF">IAA84_11180</name>
</gene>
<comment type="caution">
    <text evidence="1">The sequence shown here is derived from an EMBL/GenBank/DDBJ whole genome shotgun (WGS) entry which is preliminary data.</text>
</comment>
<reference evidence="1" key="1">
    <citation type="submission" date="2020-10" db="EMBL/GenBank/DDBJ databases">
        <authorList>
            <person name="Gilroy R."/>
        </authorList>
    </citation>
    <scope>NUCLEOTIDE SEQUENCE</scope>
    <source>
        <strain evidence="1">13766</strain>
    </source>
</reference>
<evidence type="ECO:0000313" key="1">
    <source>
        <dbReference type="EMBL" id="HIS93570.1"/>
    </source>
</evidence>
<sequence length="84" mass="9497">MLIKIHVDSMKDAERLSAICREHSEEILLRADHFCVDPKSTLGVLAIMYSARDSMQLDTGDMGDIAIKKFIKELADYLPDEEQA</sequence>
<dbReference type="Proteomes" id="UP000824140">
    <property type="component" value="Unassembled WGS sequence"/>
</dbReference>
<organism evidence="1 2">
    <name type="scientific">Candidatus Alectryocaccomicrobium excrementavium</name>
    <dbReference type="NCBI Taxonomy" id="2840668"/>
    <lineage>
        <taxon>Bacteria</taxon>
        <taxon>Bacillati</taxon>
        <taxon>Bacillota</taxon>
        <taxon>Clostridia</taxon>
        <taxon>Candidatus Alectryocaccomicrobium</taxon>
    </lineage>
</organism>
<proteinExistence type="predicted"/>
<name>A0A9D1G342_9FIRM</name>
<dbReference type="AlphaFoldDB" id="A0A9D1G342"/>
<dbReference type="EMBL" id="DVJN01000215">
    <property type="protein sequence ID" value="HIS93570.1"/>
    <property type="molecule type" value="Genomic_DNA"/>
</dbReference>
<accession>A0A9D1G342</accession>
<protein>
    <submittedName>
        <fullName evidence="1">Uncharacterized protein</fullName>
    </submittedName>
</protein>
<reference evidence="1" key="2">
    <citation type="journal article" date="2021" name="PeerJ">
        <title>Extensive microbial diversity within the chicken gut microbiome revealed by metagenomics and culture.</title>
        <authorList>
            <person name="Gilroy R."/>
            <person name="Ravi A."/>
            <person name="Getino M."/>
            <person name="Pursley I."/>
            <person name="Horton D.L."/>
            <person name="Alikhan N.F."/>
            <person name="Baker D."/>
            <person name="Gharbi K."/>
            <person name="Hall N."/>
            <person name="Watson M."/>
            <person name="Adriaenssens E.M."/>
            <person name="Foster-Nyarko E."/>
            <person name="Jarju S."/>
            <person name="Secka A."/>
            <person name="Antonio M."/>
            <person name="Oren A."/>
            <person name="Chaudhuri R.R."/>
            <person name="La Ragione R."/>
            <person name="Hildebrand F."/>
            <person name="Pallen M.J."/>
        </authorList>
    </citation>
    <scope>NUCLEOTIDE SEQUENCE</scope>
    <source>
        <strain evidence="1">13766</strain>
    </source>
</reference>
<evidence type="ECO:0000313" key="2">
    <source>
        <dbReference type="Proteomes" id="UP000824140"/>
    </source>
</evidence>